<keyword evidence="4" id="KW-0677">Repeat</keyword>
<feature type="domain" description="IFT121-like zinc finger" evidence="10">
    <location>
        <begin position="862"/>
        <end position="908"/>
    </location>
</feature>
<dbReference type="OrthoDB" id="10250638at2759"/>
<dbReference type="AlphaFoldDB" id="A0A8T2UB64"/>
<dbReference type="Proteomes" id="UP000825935">
    <property type="component" value="Chromosome 7"/>
</dbReference>
<evidence type="ECO:0000256" key="3">
    <source>
        <dbReference type="ARBA" id="ARBA00022574"/>
    </source>
</evidence>
<evidence type="ECO:0000256" key="1">
    <source>
        <dbReference type="ARBA" id="ARBA00004120"/>
    </source>
</evidence>
<accession>A0A8T2UB64</accession>
<keyword evidence="7" id="KW-0206">Cytoskeleton</keyword>
<feature type="domain" description="WDR19 WD40 repeat" evidence="9">
    <location>
        <begin position="23"/>
        <end position="226"/>
    </location>
</feature>
<dbReference type="GO" id="GO:0030991">
    <property type="term" value="C:intraciliary transport particle A"/>
    <property type="evidence" value="ECO:0007669"/>
    <property type="project" value="TreeGrafter"/>
</dbReference>
<keyword evidence="3" id="KW-0853">WD repeat</keyword>
<dbReference type="OMA" id="NDMLTHT"/>
<keyword evidence="8" id="KW-0966">Cell projection</keyword>
<proteinExistence type="predicted"/>
<dbReference type="InterPro" id="IPR040379">
    <property type="entry name" value="WDR19/dyf-2"/>
</dbReference>
<reference evidence="12" key="1">
    <citation type="submission" date="2021-08" db="EMBL/GenBank/DDBJ databases">
        <title>WGS assembly of Ceratopteris richardii.</title>
        <authorList>
            <person name="Marchant D.B."/>
            <person name="Chen G."/>
            <person name="Jenkins J."/>
            <person name="Shu S."/>
            <person name="Leebens-Mack J."/>
            <person name="Grimwood J."/>
            <person name="Schmutz J."/>
            <person name="Soltis P."/>
            <person name="Soltis D."/>
            <person name="Chen Z.-H."/>
        </authorList>
    </citation>
    <scope>NUCLEOTIDE SEQUENCE</scope>
    <source>
        <strain evidence="12">Whitten #5841</strain>
        <tissue evidence="12">Leaf</tissue>
    </source>
</reference>
<sequence length="925" mass="104617">MVRLSEPNKSSQARDPSLIVLTTETHKATLSKGRIDLERLHGEGNNGSSDGKSRNTYSFPEKSCIVEDITCIGLTPEFLVYGNRSGSIFYFSLLEERPLPVTEYCHVDCGVLRIWLNPSGSRLIFEDEHRSIYLYNPLDDQVLPITGFSGTLETIIWDKNDSQIFVLIERNQNFVYLYSHTNIWHPCVTFLGASARPAGTKPLNLHNGVLQCKVDSETKIVILPTHQWKHEGAQGTEQLVERFRESLRLLNFKDAWDDALLLKSTEIWDKFTQKALEHLEVEIAIKSCQQSKNVKMLPYLHQIEQIENRALLAGHIFVLFGDHDAAQNAFLKSCSLDAPLKMRSDLQQWEQALPFAAELGGYPEIIVRMEYARFLERRGEHRTALAQYESLLNAGLVDKQHCSIKAGIARTSIHCGDPWKGRQMAMECDSISLYIECAMIFENMKLLEDAGDFFQLGGHLEQAVSCYIAARSLKKVKPLLTCLSSPKYYCEYAKAMEEAGNFTEALLAFESAEDHINIVRLLLGPLESPSKAYDFVRKTKTIPGAILAAKFAKSIGDYAKAIEFLILSRRSQEAKELAEQHDSMDIYTEHVLDSTSKDECHELARYYETIGDYCKAGMLLERWGHFEKALKLYLSWGSKGGLEQAINLVGREKNNELSDQLFNYLNKAKESGEENEIYFYMLQKALGNYEEAEKLILIVSSREQANGNYKIAHDHLLDFCLVLKRLGKSIPDDIMQMLILLHSYVLGKVHIRLGDHSTGSRLLIRVARNITKFPAHIVPILTSTVIECHRAGLKSTAFEFASMLMHPEYRNSISSTYKREVEKIVRKCEKVEEKEPLTPCPYCASLLPNMELNCGSCKSYIPFCIASGRHMVLEDWSSCPHCKFPALATELGKVLEVESVCPMCSKELSDADIVCEEIPLGPPNS</sequence>
<evidence type="ECO:0000259" key="10">
    <source>
        <dbReference type="Pfam" id="PF23145"/>
    </source>
</evidence>
<name>A0A8T2UB64_CERRI</name>
<comment type="subcellular location">
    <subcellularLocation>
        <location evidence="1">Cytoplasm</location>
        <location evidence="1">Cytoskeleton</location>
        <location evidence="1">Cilium basal body</location>
    </subcellularLocation>
</comment>
<keyword evidence="6" id="KW-0969">Cilium</keyword>
<keyword evidence="5" id="KW-0970">Cilium biogenesis/degradation</keyword>
<dbReference type="InterPro" id="IPR056170">
    <property type="entry name" value="Znf_IFT121-like"/>
</dbReference>
<dbReference type="GO" id="GO:0060271">
    <property type="term" value="P:cilium assembly"/>
    <property type="evidence" value="ECO:0007669"/>
    <property type="project" value="TreeGrafter"/>
</dbReference>
<keyword evidence="13" id="KW-1185">Reference proteome</keyword>
<feature type="domain" description="IF140/IFT172/WDR19 TPR" evidence="11">
    <location>
        <begin position="492"/>
        <end position="667"/>
    </location>
</feature>
<protein>
    <recommendedName>
        <fullName evidence="14">WD repeat-containing protein 19</fullName>
    </recommendedName>
</protein>
<dbReference type="EMBL" id="CM035412">
    <property type="protein sequence ID" value="KAH7432641.1"/>
    <property type="molecule type" value="Genomic_DNA"/>
</dbReference>
<organism evidence="12 13">
    <name type="scientific">Ceratopteris richardii</name>
    <name type="common">Triangle waterfern</name>
    <dbReference type="NCBI Taxonomy" id="49495"/>
    <lineage>
        <taxon>Eukaryota</taxon>
        <taxon>Viridiplantae</taxon>
        <taxon>Streptophyta</taxon>
        <taxon>Embryophyta</taxon>
        <taxon>Tracheophyta</taxon>
        <taxon>Polypodiopsida</taxon>
        <taxon>Polypodiidae</taxon>
        <taxon>Polypodiales</taxon>
        <taxon>Pteridineae</taxon>
        <taxon>Pteridaceae</taxon>
        <taxon>Parkerioideae</taxon>
        <taxon>Ceratopteris</taxon>
    </lineage>
</organism>
<dbReference type="EMBL" id="CM035412">
    <property type="protein sequence ID" value="KAH7432643.1"/>
    <property type="molecule type" value="Genomic_DNA"/>
</dbReference>
<evidence type="ECO:0000256" key="4">
    <source>
        <dbReference type="ARBA" id="ARBA00022737"/>
    </source>
</evidence>
<dbReference type="GO" id="GO:0005929">
    <property type="term" value="C:cilium"/>
    <property type="evidence" value="ECO:0007669"/>
    <property type="project" value="TreeGrafter"/>
</dbReference>
<evidence type="ECO:0000256" key="5">
    <source>
        <dbReference type="ARBA" id="ARBA00022794"/>
    </source>
</evidence>
<dbReference type="EMBL" id="CM035412">
    <property type="protein sequence ID" value="KAH7432642.1"/>
    <property type="molecule type" value="Genomic_DNA"/>
</dbReference>
<dbReference type="Pfam" id="PF23145">
    <property type="entry name" value="Zf_2nd_IFT121"/>
    <property type="match status" value="1"/>
</dbReference>
<evidence type="ECO:0000256" key="7">
    <source>
        <dbReference type="ARBA" id="ARBA00023212"/>
    </source>
</evidence>
<dbReference type="Gene3D" id="1.25.40.470">
    <property type="match status" value="2"/>
</dbReference>
<gene>
    <name evidence="12" type="ORF">KP509_07G031800</name>
</gene>
<keyword evidence="2" id="KW-0963">Cytoplasm</keyword>
<dbReference type="Pfam" id="PF24762">
    <property type="entry name" value="TPR_IF140-IFT172"/>
    <property type="match status" value="1"/>
</dbReference>
<dbReference type="Pfam" id="PF15911">
    <property type="entry name" value="Beta-prop_WDR19_2nd"/>
    <property type="match status" value="1"/>
</dbReference>
<evidence type="ECO:0000259" key="9">
    <source>
        <dbReference type="Pfam" id="PF15911"/>
    </source>
</evidence>
<dbReference type="EMBL" id="CM035412">
    <property type="protein sequence ID" value="KAH7432640.1"/>
    <property type="molecule type" value="Genomic_DNA"/>
</dbReference>
<comment type="caution">
    <text evidence="12">The sequence shown here is derived from an EMBL/GenBank/DDBJ whole genome shotgun (WGS) entry which is preliminary data.</text>
</comment>
<dbReference type="GO" id="GO:0035721">
    <property type="term" value="P:intraciliary retrograde transport"/>
    <property type="evidence" value="ECO:0007669"/>
    <property type="project" value="InterPro"/>
</dbReference>
<dbReference type="PANTHER" id="PTHR14920">
    <property type="entry name" value="OSMOTIC AVOIDANCE ABNORMAL PROTEIN 1/WD REPEAT MEMBRANE PROTEIN"/>
    <property type="match status" value="1"/>
</dbReference>
<dbReference type="InterPro" id="IPR056168">
    <property type="entry name" value="TPR_IF140/IFT172/WDR19"/>
</dbReference>
<evidence type="ECO:0000313" key="12">
    <source>
        <dbReference type="EMBL" id="KAH7432642.1"/>
    </source>
</evidence>
<evidence type="ECO:0000256" key="6">
    <source>
        <dbReference type="ARBA" id="ARBA00023069"/>
    </source>
</evidence>
<evidence type="ECO:0008006" key="14">
    <source>
        <dbReference type="Google" id="ProtNLM"/>
    </source>
</evidence>
<dbReference type="InterPro" id="IPR039468">
    <property type="entry name" value="WDR19_WD40_rpt"/>
</dbReference>
<evidence type="ECO:0000256" key="8">
    <source>
        <dbReference type="ARBA" id="ARBA00023273"/>
    </source>
</evidence>
<evidence type="ECO:0000256" key="2">
    <source>
        <dbReference type="ARBA" id="ARBA00022490"/>
    </source>
</evidence>
<evidence type="ECO:0000259" key="11">
    <source>
        <dbReference type="Pfam" id="PF24762"/>
    </source>
</evidence>
<evidence type="ECO:0000313" key="13">
    <source>
        <dbReference type="Proteomes" id="UP000825935"/>
    </source>
</evidence>
<dbReference type="SUPFAM" id="SSF82171">
    <property type="entry name" value="DPP6 N-terminal domain-like"/>
    <property type="match status" value="1"/>
</dbReference>
<dbReference type="PANTHER" id="PTHR14920:SF0">
    <property type="entry name" value="WD REPEAT DOMAIN 19"/>
    <property type="match status" value="1"/>
</dbReference>